<feature type="region of interest" description="G-domain" evidence="9">
    <location>
        <begin position="288"/>
        <end position="436"/>
    </location>
</feature>
<dbReference type="GO" id="GO:0005525">
    <property type="term" value="F:GTP binding"/>
    <property type="evidence" value="ECO:0007669"/>
    <property type="project" value="UniProtKB-KW"/>
</dbReference>
<keyword evidence="5 9" id="KW-0547">Nucleotide-binding</keyword>
<dbReference type="InterPro" id="IPR009000">
    <property type="entry name" value="Transl_B-barrel_sf"/>
</dbReference>
<dbReference type="HAMAP" id="MF_00100_B">
    <property type="entry name" value="IF_2_B"/>
    <property type="match status" value="1"/>
</dbReference>
<evidence type="ECO:0000313" key="14">
    <source>
        <dbReference type="Proteomes" id="UP000265692"/>
    </source>
</evidence>
<feature type="region of interest" description="Disordered" evidence="11">
    <location>
        <begin position="50"/>
        <end position="198"/>
    </location>
</feature>
<keyword evidence="14" id="KW-1185">Reference proteome</keyword>
<feature type="binding site" evidence="9">
    <location>
        <begin position="340"/>
        <end position="344"/>
    </location>
    <ligand>
        <name>GTP</name>
        <dbReference type="ChEBI" id="CHEBI:37565"/>
    </ligand>
</feature>
<dbReference type="InterPro" id="IPR015760">
    <property type="entry name" value="TIF_IF2"/>
</dbReference>
<comment type="function">
    <text evidence="8 9 10">One of the essential components for the initiation of protein synthesis. Protects formylmethionyl-tRNA from spontaneous hydrolysis and promotes its binding to the 30S ribosomal subunits. Also involved in the hydrolysis of GTP during the formation of the 70S ribosomal complex.</text>
</comment>
<dbReference type="CDD" id="cd03702">
    <property type="entry name" value="IF2_mtIF2_II"/>
    <property type="match status" value="1"/>
</dbReference>
<dbReference type="InterPro" id="IPR023115">
    <property type="entry name" value="TIF_IF2_dom3"/>
</dbReference>
<evidence type="ECO:0000256" key="7">
    <source>
        <dbReference type="ARBA" id="ARBA00023134"/>
    </source>
</evidence>
<dbReference type="FunFam" id="3.40.50.300:FF:000019">
    <property type="entry name" value="Translation initiation factor IF-2"/>
    <property type="match status" value="1"/>
</dbReference>
<evidence type="ECO:0000256" key="3">
    <source>
        <dbReference type="ARBA" id="ARBA00022490"/>
    </source>
</evidence>
<dbReference type="AlphaFoldDB" id="A0A396SD52"/>
<dbReference type="Gene3D" id="2.40.30.10">
    <property type="entry name" value="Translation factors"/>
    <property type="match status" value="2"/>
</dbReference>
<dbReference type="SUPFAM" id="SSF52540">
    <property type="entry name" value="P-loop containing nucleoside triphosphate hydrolases"/>
    <property type="match status" value="1"/>
</dbReference>
<dbReference type="PANTHER" id="PTHR43381:SF5">
    <property type="entry name" value="TR-TYPE G DOMAIN-CONTAINING PROTEIN"/>
    <property type="match status" value="1"/>
</dbReference>
<dbReference type="InterPro" id="IPR000795">
    <property type="entry name" value="T_Tr_GTP-bd_dom"/>
</dbReference>
<evidence type="ECO:0000256" key="8">
    <source>
        <dbReference type="ARBA" id="ARBA00025162"/>
    </source>
</evidence>
<dbReference type="Proteomes" id="UP000265692">
    <property type="component" value="Unassembled WGS sequence"/>
</dbReference>
<dbReference type="SUPFAM" id="SSF52156">
    <property type="entry name" value="Initiation factor IF2/eIF5b, domain 3"/>
    <property type="match status" value="1"/>
</dbReference>
<evidence type="ECO:0000256" key="1">
    <source>
        <dbReference type="ARBA" id="ARBA00007733"/>
    </source>
</evidence>
<dbReference type="InterPro" id="IPR027417">
    <property type="entry name" value="P-loop_NTPase"/>
</dbReference>
<dbReference type="EMBL" id="QWEI01000001">
    <property type="protein sequence ID" value="RHW39603.1"/>
    <property type="molecule type" value="Genomic_DNA"/>
</dbReference>
<dbReference type="Gene3D" id="3.40.50.300">
    <property type="entry name" value="P-loop containing nucleotide triphosphate hydrolases"/>
    <property type="match status" value="1"/>
</dbReference>
<evidence type="ECO:0000256" key="11">
    <source>
        <dbReference type="SAM" id="MobiDB-lite"/>
    </source>
</evidence>
<reference evidence="13 14" key="1">
    <citation type="submission" date="2018-08" db="EMBL/GenBank/DDBJ databases">
        <title>Lysinibacillus sp. YLB-03 draft genome sequence.</title>
        <authorList>
            <person name="Yu L."/>
        </authorList>
    </citation>
    <scope>NUCLEOTIDE SEQUENCE [LARGE SCALE GENOMIC DNA]</scope>
    <source>
        <strain evidence="13 14">YLB-03</strain>
    </source>
</reference>
<dbReference type="FunFam" id="2.40.30.10:FF:000008">
    <property type="entry name" value="Translation initiation factor IF-2"/>
    <property type="match status" value="1"/>
</dbReference>
<dbReference type="FunFam" id="3.40.50.10050:FF:000001">
    <property type="entry name" value="Translation initiation factor IF-2"/>
    <property type="match status" value="1"/>
</dbReference>
<comment type="caution">
    <text evidence="13">The sequence shown here is derived from an EMBL/GenBank/DDBJ whole genome shotgun (WGS) entry which is preliminary data.</text>
</comment>
<evidence type="ECO:0000256" key="10">
    <source>
        <dbReference type="RuleBase" id="RU000644"/>
    </source>
</evidence>
<feature type="compositionally biased region" description="Polar residues" evidence="11">
    <location>
        <begin position="54"/>
        <end position="76"/>
    </location>
</feature>
<feature type="binding site" evidence="9">
    <location>
        <begin position="294"/>
        <end position="301"/>
    </location>
    <ligand>
        <name>GTP</name>
        <dbReference type="ChEBI" id="CHEBI:37565"/>
    </ligand>
</feature>
<dbReference type="InterPro" id="IPR053905">
    <property type="entry name" value="EF-G-like_DII"/>
</dbReference>
<dbReference type="GO" id="GO:0005829">
    <property type="term" value="C:cytosol"/>
    <property type="evidence" value="ECO:0007669"/>
    <property type="project" value="TreeGrafter"/>
</dbReference>
<dbReference type="Pfam" id="PF04760">
    <property type="entry name" value="IF2_N"/>
    <property type="match status" value="2"/>
</dbReference>
<feature type="binding site" evidence="9">
    <location>
        <begin position="394"/>
        <end position="397"/>
    </location>
    <ligand>
        <name>GTP</name>
        <dbReference type="ChEBI" id="CHEBI:37565"/>
    </ligand>
</feature>
<dbReference type="InterPro" id="IPR005225">
    <property type="entry name" value="Small_GTP-bd"/>
</dbReference>
<dbReference type="NCBIfam" id="TIGR00231">
    <property type="entry name" value="small_GTP"/>
    <property type="match status" value="1"/>
</dbReference>
<dbReference type="Gene3D" id="3.40.50.10050">
    <property type="entry name" value="Translation initiation factor IF- 2, domain 3"/>
    <property type="match status" value="1"/>
</dbReference>
<evidence type="ECO:0000256" key="5">
    <source>
        <dbReference type="ARBA" id="ARBA00022741"/>
    </source>
</evidence>
<dbReference type="InterPro" id="IPR000178">
    <property type="entry name" value="TF_IF2_bacterial-like"/>
</dbReference>
<dbReference type="FunFam" id="2.40.30.10:FF:000007">
    <property type="entry name" value="Translation initiation factor IF-2"/>
    <property type="match status" value="1"/>
</dbReference>
<keyword evidence="4 9" id="KW-0396">Initiation factor</keyword>
<evidence type="ECO:0000256" key="4">
    <source>
        <dbReference type="ARBA" id="ARBA00022540"/>
    </source>
</evidence>
<dbReference type="CDD" id="cd01887">
    <property type="entry name" value="IF2_eIF5B"/>
    <property type="match status" value="1"/>
</dbReference>
<comment type="similarity">
    <text evidence="1 9 10">Belongs to the TRAFAC class translation factor GTPase superfamily. Classic translation factor GTPase family. IF-2 subfamily.</text>
</comment>
<dbReference type="RefSeq" id="WP_118874615.1">
    <property type="nucleotide sequence ID" value="NZ_QWEI01000001.1"/>
</dbReference>
<dbReference type="SUPFAM" id="SSF50447">
    <property type="entry name" value="Translation proteins"/>
    <property type="match status" value="2"/>
</dbReference>
<dbReference type="Gene3D" id="1.10.10.2480">
    <property type="match status" value="1"/>
</dbReference>
<keyword evidence="7 9" id="KW-0342">GTP-binding</keyword>
<dbReference type="PROSITE" id="PS51722">
    <property type="entry name" value="G_TR_2"/>
    <property type="match status" value="1"/>
</dbReference>
<dbReference type="PROSITE" id="PS01176">
    <property type="entry name" value="IF2"/>
    <property type="match status" value="1"/>
</dbReference>
<feature type="compositionally biased region" description="Basic residues" evidence="11">
    <location>
        <begin position="171"/>
        <end position="187"/>
    </location>
</feature>
<gene>
    <name evidence="9" type="primary">infB</name>
    <name evidence="13" type="ORF">D1B33_01790</name>
</gene>
<dbReference type="GO" id="GO:0003743">
    <property type="term" value="F:translation initiation factor activity"/>
    <property type="evidence" value="ECO:0007669"/>
    <property type="project" value="UniProtKB-UniRule"/>
</dbReference>
<protein>
    <recommendedName>
        <fullName evidence="2 9">Translation initiation factor IF-2</fullName>
    </recommendedName>
</protein>
<feature type="domain" description="Tr-type G" evidence="12">
    <location>
        <begin position="285"/>
        <end position="454"/>
    </location>
</feature>
<dbReference type="NCBIfam" id="TIGR00487">
    <property type="entry name" value="IF-2"/>
    <property type="match status" value="1"/>
</dbReference>
<name>A0A396SD52_9BACL</name>
<proteinExistence type="inferred from homology"/>
<dbReference type="Pfam" id="PF00009">
    <property type="entry name" value="GTP_EFTU"/>
    <property type="match status" value="1"/>
</dbReference>
<feature type="compositionally biased region" description="Low complexity" evidence="11">
    <location>
        <begin position="146"/>
        <end position="170"/>
    </location>
</feature>
<evidence type="ECO:0000256" key="2">
    <source>
        <dbReference type="ARBA" id="ARBA00020675"/>
    </source>
</evidence>
<organism evidence="13 14">
    <name type="scientific">Ureibacillus yapensis</name>
    <dbReference type="NCBI Taxonomy" id="2304605"/>
    <lineage>
        <taxon>Bacteria</taxon>
        <taxon>Bacillati</taxon>
        <taxon>Bacillota</taxon>
        <taxon>Bacilli</taxon>
        <taxon>Bacillales</taxon>
        <taxon>Caryophanaceae</taxon>
        <taxon>Ureibacillus</taxon>
    </lineage>
</organism>
<dbReference type="InterPro" id="IPR006847">
    <property type="entry name" value="IF2_N"/>
</dbReference>
<dbReference type="OrthoDB" id="9811804at2"/>
<keyword evidence="6 9" id="KW-0648">Protein biosynthesis</keyword>
<accession>A0A396SD52</accession>
<evidence type="ECO:0000313" key="13">
    <source>
        <dbReference type="EMBL" id="RHW39603.1"/>
    </source>
</evidence>
<evidence type="ECO:0000256" key="6">
    <source>
        <dbReference type="ARBA" id="ARBA00022917"/>
    </source>
</evidence>
<dbReference type="GO" id="GO:0003924">
    <property type="term" value="F:GTPase activity"/>
    <property type="evidence" value="ECO:0007669"/>
    <property type="project" value="UniProtKB-UniRule"/>
</dbReference>
<evidence type="ECO:0000259" key="12">
    <source>
        <dbReference type="PROSITE" id="PS51722"/>
    </source>
</evidence>
<dbReference type="InterPro" id="IPR036925">
    <property type="entry name" value="TIF_IF2_dom3_sf"/>
</dbReference>
<dbReference type="CDD" id="cd03692">
    <property type="entry name" value="mtIF2_IVc"/>
    <property type="match status" value="1"/>
</dbReference>
<keyword evidence="3 9" id="KW-0963">Cytoplasm</keyword>
<dbReference type="Pfam" id="PF22042">
    <property type="entry name" value="EF-G_D2"/>
    <property type="match status" value="1"/>
</dbReference>
<evidence type="ECO:0000256" key="9">
    <source>
        <dbReference type="HAMAP-Rule" id="MF_00100"/>
    </source>
</evidence>
<dbReference type="InterPro" id="IPR044145">
    <property type="entry name" value="IF2_II"/>
</dbReference>
<dbReference type="PANTHER" id="PTHR43381">
    <property type="entry name" value="TRANSLATION INITIATION FACTOR IF-2-RELATED"/>
    <property type="match status" value="1"/>
</dbReference>
<dbReference type="Pfam" id="PF11987">
    <property type="entry name" value="IF-2"/>
    <property type="match status" value="1"/>
</dbReference>
<comment type="subcellular location">
    <subcellularLocation>
        <location evidence="9">Cytoplasm</location>
    </subcellularLocation>
</comment>
<feature type="compositionally biased region" description="Low complexity" evidence="11">
    <location>
        <begin position="84"/>
        <end position="128"/>
    </location>
</feature>
<sequence length="783" mass="85749">MTKLRVHEYARKVNKSSREVVEELQKLNVPVTNHMSMLESDAVSKLDSIYKRSTAGSTGAQQEKRQPSSNNRQNENSRPKRPASGSSNRPSNNSNGSSNRPSNNSNGPSNRPSNNNGPSNRPSNNSSNDQKSSPQQHGEKHKKGNQNRNMSQNNNNNNYNNKNKGGFNNNQRKKPGIHGGKRRHPKTHQPTIPQTPKELPEKITFYESLSVAELAKKLHREPSEIIKKLFMLGVMATINQELDKDAIELICADYGVEVEEEVRIDKTDLDTYFEQEEIAEGDLEVRPPAVTIMGHVDHGKTTLLDSIRHTKVTAGEAGGITQHIGAYQVNIDGKKITFLDTPGHAAFTTMRARGASITDLAIIVVAADDGVMPQTVEAINHAKAAEVPIIVAVNKMDKPTANPDRVMQELTEHGLVPEDWGGDTIFVPISALKGEGIDTLLEMILLVAEVQELKANPNRPAIGTVIEAQLDKGRGSVATLLVQDGTLRVGDPIVVGHAYGRVRAMVNDLGRRVKEAGPATPVEITGINEVPQAGDRFVVFEDEKTARQVGESRSMTAIQASRSEKQRVTLDNLFEQMSQGDVKELNLIVKADVQGTVEAMAASLMKIDVEGVNVKIIHTGAGAITESDVTLASASNAIIIGFNVRPDVNAKRAADEEGVDIRLHRIIYKVIEEIEAAMKGMLDPEFEEKIVGQAEVRQTIKVSKVGTIAGSYVTEGKIVRDAGVRVIREGIVVFEGELDSLKRFKDDAKEVARGYECGITIKNYNDIKEGDIIEAFVMEEIKR</sequence>